<dbReference type="InterPro" id="IPR036770">
    <property type="entry name" value="Ankyrin_rpt-contain_sf"/>
</dbReference>
<keyword evidence="2 3" id="KW-0040">ANK repeat</keyword>
<evidence type="ECO:0000256" key="3">
    <source>
        <dbReference type="PROSITE-ProRule" id="PRU00023"/>
    </source>
</evidence>
<accession>A0AAC9BI36</accession>
<evidence type="ECO:0000313" key="4">
    <source>
        <dbReference type="EMBL" id="ANH74310.1"/>
    </source>
</evidence>
<dbReference type="EMBL" id="CP012605">
    <property type="protein sequence ID" value="ANH74310.1"/>
    <property type="molecule type" value="Genomic_DNA"/>
</dbReference>
<evidence type="ECO:0000256" key="1">
    <source>
        <dbReference type="ARBA" id="ARBA00022737"/>
    </source>
</evidence>
<organism evidence="4 5">
    <name type="scientific">Ralstonia insidiosa</name>
    <dbReference type="NCBI Taxonomy" id="190721"/>
    <lineage>
        <taxon>Bacteria</taxon>
        <taxon>Pseudomonadati</taxon>
        <taxon>Pseudomonadota</taxon>
        <taxon>Betaproteobacteria</taxon>
        <taxon>Burkholderiales</taxon>
        <taxon>Burkholderiaceae</taxon>
        <taxon>Ralstonia</taxon>
    </lineage>
</organism>
<protein>
    <submittedName>
        <fullName evidence="4">Ankyrin repeats family protein</fullName>
    </submittedName>
</protein>
<dbReference type="AlphaFoldDB" id="A0AAC9BI36"/>
<dbReference type="Proteomes" id="UP000077927">
    <property type="component" value="Chromosome 1"/>
</dbReference>
<dbReference type="Pfam" id="PF00023">
    <property type="entry name" value="Ank"/>
    <property type="match status" value="1"/>
</dbReference>
<feature type="repeat" description="ANK" evidence="3">
    <location>
        <begin position="306"/>
        <end position="338"/>
    </location>
</feature>
<proteinExistence type="predicted"/>
<sequence length="378" mass="39882">MYQLEQQCDNRDRAANDLEAHTANQPSSSILKRLHPKTTAAKTAACLLAGCALLAPLTTQAKPASLDDKLAATVEQYEQKPNEKKLAAIRDLLAKGARAHRAQPAEYDGPQGMSALAVAISNNDADLVDLLLTQKNDLEIPVYRDLGNQPLVYAISGIDTNGKASPQNLRIVKALIAAGANANALNNDGNNTPLLQASGLRLNAPSLEIMRLLLSAGANPNLRNQNGETALMGMAAGNLDATKLLIGAGIDVGARSKSGATALNYVCDRHVDLHRKPDPQAGERIKLLLKPGTDLNSAAWMKTSGDAPVPLASATLAGNADCVRALIKAGANPDARYYSDAVAAASPDLKSVTVRKDVLANPSFHDDDTLAIFRSVKR</sequence>
<gene>
    <name evidence="4" type="ORF">ACS15_1377</name>
</gene>
<dbReference type="PANTHER" id="PTHR24123">
    <property type="entry name" value="ANKYRIN REPEAT-CONTAINING"/>
    <property type="match status" value="1"/>
</dbReference>
<keyword evidence="1" id="KW-0677">Repeat</keyword>
<evidence type="ECO:0000256" key="2">
    <source>
        <dbReference type="ARBA" id="ARBA00023043"/>
    </source>
</evidence>
<dbReference type="Gene3D" id="1.25.40.20">
    <property type="entry name" value="Ankyrin repeat-containing domain"/>
    <property type="match status" value="3"/>
</dbReference>
<dbReference type="InterPro" id="IPR051165">
    <property type="entry name" value="Multifunctional_ANK_Repeat"/>
</dbReference>
<dbReference type="PROSITE" id="PS50088">
    <property type="entry name" value="ANK_REPEAT"/>
    <property type="match status" value="1"/>
</dbReference>
<dbReference type="SMART" id="SM00248">
    <property type="entry name" value="ANK"/>
    <property type="match status" value="6"/>
</dbReference>
<name>A0AAC9BI36_9RALS</name>
<reference evidence="4 5" key="1">
    <citation type="submission" date="2015-09" db="EMBL/GenBank/DDBJ databases">
        <authorList>
            <person name="Xu Y."/>
            <person name="Nagy A."/>
            <person name="Liu N.T."/>
            <person name="Nou X."/>
        </authorList>
    </citation>
    <scope>NUCLEOTIDE SEQUENCE [LARGE SCALE GENOMIC DNA]</scope>
    <source>
        <strain evidence="4 5">FC1138</strain>
    </source>
</reference>
<evidence type="ECO:0000313" key="5">
    <source>
        <dbReference type="Proteomes" id="UP000077927"/>
    </source>
</evidence>
<dbReference type="KEGG" id="rin:ACS15_1377"/>
<dbReference type="SUPFAM" id="SSF48403">
    <property type="entry name" value="Ankyrin repeat"/>
    <property type="match status" value="1"/>
</dbReference>
<dbReference type="InterPro" id="IPR002110">
    <property type="entry name" value="Ankyrin_rpt"/>
</dbReference>
<dbReference type="PANTHER" id="PTHR24123:SF33">
    <property type="entry name" value="PROTEIN HOS4"/>
    <property type="match status" value="1"/>
</dbReference>
<dbReference type="Pfam" id="PF12796">
    <property type="entry name" value="Ank_2"/>
    <property type="match status" value="1"/>
</dbReference>